<reference evidence="6 7" key="1">
    <citation type="submission" date="2016-10" db="EMBL/GenBank/DDBJ databases">
        <authorList>
            <person name="Cai Z."/>
        </authorList>
    </citation>
    <scope>NUCLEOTIDE SEQUENCE [LARGE SCALE GENOMIC DNA]</scope>
</reference>
<dbReference type="SUPFAM" id="SSF52151">
    <property type="entry name" value="FabD/lysophospholipase-like"/>
    <property type="match status" value="1"/>
</dbReference>
<feature type="region of interest" description="Disordered" evidence="4">
    <location>
        <begin position="65"/>
        <end position="87"/>
    </location>
</feature>
<comment type="function">
    <text evidence="3">Lipolytic acyl hydrolase (LAH).</text>
</comment>
<evidence type="ECO:0000313" key="7">
    <source>
        <dbReference type="Proteomes" id="UP000256970"/>
    </source>
</evidence>
<keyword evidence="3" id="KW-0442">Lipid degradation</keyword>
<proteinExistence type="inferred from homology"/>
<feature type="region of interest" description="Disordered" evidence="4">
    <location>
        <begin position="1"/>
        <end position="24"/>
    </location>
</feature>
<feature type="compositionally biased region" description="Low complexity" evidence="4">
    <location>
        <begin position="124"/>
        <end position="152"/>
    </location>
</feature>
<gene>
    <name evidence="6" type="ORF">BQ4739_LOCUS1066</name>
</gene>
<name>A0A383V4I1_TETOB</name>
<dbReference type="Pfam" id="PF01734">
    <property type="entry name" value="Patatin"/>
    <property type="match status" value="1"/>
</dbReference>
<comment type="caution">
    <text evidence="2">Lacks conserved residue(s) required for the propagation of feature annotation.</text>
</comment>
<feature type="compositionally biased region" description="Polar residues" evidence="4">
    <location>
        <begin position="465"/>
        <end position="513"/>
    </location>
</feature>
<dbReference type="EMBL" id="FNXT01000073">
    <property type="protein sequence ID" value="SZX60527.1"/>
    <property type="molecule type" value="Genomic_DNA"/>
</dbReference>
<keyword evidence="1 3" id="KW-0443">Lipid metabolism</keyword>
<dbReference type="Proteomes" id="UP000256970">
    <property type="component" value="Unassembled WGS sequence"/>
</dbReference>
<dbReference type="EC" id="3.1.1.-" evidence="3"/>
<evidence type="ECO:0000259" key="5">
    <source>
        <dbReference type="PROSITE" id="PS51635"/>
    </source>
</evidence>
<dbReference type="AlphaFoldDB" id="A0A383V4I1"/>
<protein>
    <recommendedName>
        <fullName evidence="3">Patatin</fullName>
        <ecNumber evidence="3">3.1.1.-</ecNumber>
    </recommendedName>
</protein>
<feature type="compositionally biased region" description="Basic and acidic residues" evidence="4">
    <location>
        <begin position="1"/>
        <end position="13"/>
    </location>
</feature>
<feature type="short sequence motif" description="GXSXG" evidence="2">
    <location>
        <begin position="610"/>
        <end position="614"/>
    </location>
</feature>
<feature type="region of interest" description="Disordered" evidence="4">
    <location>
        <begin position="451"/>
        <end position="519"/>
    </location>
</feature>
<comment type="similarity">
    <text evidence="3">Belongs to the patatin family.</text>
</comment>
<dbReference type="GO" id="GO:0016787">
    <property type="term" value="F:hydrolase activity"/>
    <property type="evidence" value="ECO:0007669"/>
    <property type="project" value="UniProtKB-KW"/>
</dbReference>
<feature type="compositionally biased region" description="Low complexity" evidence="4">
    <location>
        <begin position="399"/>
        <end position="419"/>
    </location>
</feature>
<dbReference type="GO" id="GO:0016042">
    <property type="term" value="P:lipid catabolic process"/>
    <property type="evidence" value="ECO:0007669"/>
    <property type="project" value="UniProtKB-KW"/>
</dbReference>
<dbReference type="PROSITE" id="PS51635">
    <property type="entry name" value="PNPLA"/>
    <property type="match status" value="1"/>
</dbReference>
<evidence type="ECO:0000256" key="2">
    <source>
        <dbReference type="PROSITE-ProRule" id="PRU01161"/>
    </source>
</evidence>
<accession>A0A383V4I1</accession>
<feature type="compositionally biased region" description="Low complexity" evidence="4">
    <location>
        <begin position="236"/>
        <end position="259"/>
    </location>
</feature>
<evidence type="ECO:0000256" key="3">
    <source>
        <dbReference type="RuleBase" id="RU361262"/>
    </source>
</evidence>
<dbReference type="InterPro" id="IPR016035">
    <property type="entry name" value="Acyl_Trfase/lysoPLipase"/>
</dbReference>
<evidence type="ECO:0000256" key="1">
    <source>
        <dbReference type="ARBA" id="ARBA00023098"/>
    </source>
</evidence>
<feature type="non-terminal residue" evidence="6">
    <location>
        <position position="666"/>
    </location>
</feature>
<dbReference type="InterPro" id="IPR002641">
    <property type="entry name" value="PNPLA_dom"/>
</dbReference>
<organism evidence="6 7">
    <name type="scientific">Tetradesmus obliquus</name>
    <name type="common">Green alga</name>
    <name type="synonym">Acutodesmus obliquus</name>
    <dbReference type="NCBI Taxonomy" id="3088"/>
    <lineage>
        <taxon>Eukaryota</taxon>
        <taxon>Viridiplantae</taxon>
        <taxon>Chlorophyta</taxon>
        <taxon>core chlorophytes</taxon>
        <taxon>Chlorophyceae</taxon>
        <taxon>CS clade</taxon>
        <taxon>Sphaeropleales</taxon>
        <taxon>Scenedesmaceae</taxon>
        <taxon>Tetradesmus</taxon>
    </lineage>
</organism>
<feature type="compositionally biased region" description="Polar residues" evidence="4">
    <location>
        <begin position="104"/>
        <end position="114"/>
    </location>
</feature>
<comment type="domain">
    <text evidence="3">The nitrogen atoms of the two glycine residues in the GGXR motif define the oxyanion hole, and stabilize the oxyanion that forms during the nucleophilic attack by the catalytic serine during substrate cleavage.</text>
</comment>
<feature type="region of interest" description="Disordered" evidence="4">
    <location>
        <begin position="104"/>
        <end position="153"/>
    </location>
</feature>
<feature type="region of interest" description="Disordered" evidence="4">
    <location>
        <begin position="180"/>
        <end position="259"/>
    </location>
</feature>
<feature type="region of interest" description="Disordered" evidence="4">
    <location>
        <begin position="369"/>
        <end position="419"/>
    </location>
</feature>
<dbReference type="Gene3D" id="3.40.1090.10">
    <property type="entry name" value="Cytosolic phospholipase A2 catalytic domain"/>
    <property type="match status" value="1"/>
</dbReference>
<evidence type="ECO:0000256" key="4">
    <source>
        <dbReference type="SAM" id="MobiDB-lite"/>
    </source>
</evidence>
<keyword evidence="7" id="KW-1185">Reference proteome</keyword>
<feature type="compositionally biased region" description="Low complexity" evidence="4">
    <location>
        <begin position="65"/>
        <end position="78"/>
    </location>
</feature>
<evidence type="ECO:0000313" key="6">
    <source>
        <dbReference type="EMBL" id="SZX60527.1"/>
    </source>
</evidence>
<keyword evidence="3" id="KW-0378">Hydrolase</keyword>
<sequence>MALAGGRDDEHMCSDSSRPGPGCLLQDKWHRKAASQLWAPASAAPRTVGCGRLAAVAPAAPAAAGGEEASAPADSGASLSEQQQPSTLKDYTEAGADATHVVNTEQQQLRSGSPNWPWVQDTFSSSTANSSTANSSSTSKPASSSSSSSSSNAVVKLPLPSFWELPAAWDLPRQLAQLASMASPASTPPTTPEPISSSSSSKVGTGHQAGGRPHSPSTQRHLARSLASALRQMRPSSSSSSSSSSSKSGSSARNSSSKSGAATALDSATLAAAQLLQQVRDAASDAAWEAFVEGVQLQAADALQLTTVQASITASYAGDDLALPVGGSQDSSTAGAGAQDGSTASAADAYAAQMGMAGRHLITHIPPVTSSQASSMHEHQKQQQQQQQRRQHEEELDIAAGSAQHQDGQQQSQQQQQAGMQYLDPLASMRDAVPGHTAYDFARLQLLDADRQQQQQHRSLAAGNGATSHGSNKASNSKSSLPTNQAISNGSKHNSPVQDAAQSTINNGTSSRPAGQPQAAPLISPLVTYASLNSIGNVHEPSEGIATQQLPPAPSSSGSGSSSAAAAAAAFPKYEYLVFGGGGARCFGYAGALHALRQLGLLGRLRGVSGSSGGAVYALLAALRFSVPEVQAAMGTLPETETLSWLRLNSRLGLSDGEATFRQIEA</sequence>
<feature type="domain" description="PNPLA" evidence="5">
    <location>
        <begin position="577"/>
        <end position="666"/>
    </location>
</feature>